<feature type="region of interest" description="Disordered" evidence="1">
    <location>
        <begin position="260"/>
        <end position="284"/>
    </location>
</feature>
<accession>A0ABR3W183</accession>
<evidence type="ECO:0000313" key="2">
    <source>
        <dbReference type="EMBL" id="KAL1850650.1"/>
    </source>
</evidence>
<evidence type="ECO:0000313" key="3">
    <source>
        <dbReference type="Proteomes" id="UP001583177"/>
    </source>
</evidence>
<feature type="region of interest" description="Disordered" evidence="1">
    <location>
        <begin position="109"/>
        <end position="138"/>
    </location>
</feature>
<feature type="compositionally biased region" description="Polar residues" evidence="1">
    <location>
        <begin position="41"/>
        <end position="58"/>
    </location>
</feature>
<organism evidence="2 3">
    <name type="scientific">Diaporthe australafricana</name>
    <dbReference type="NCBI Taxonomy" id="127596"/>
    <lineage>
        <taxon>Eukaryota</taxon>
        <taxon>Fungi</taxon>
        <taxon>Dikarya</taxon>
        <taxon>Ascomycota</taxon>
        <taxon>Pezizomycotina</taxon>
        <taxon>Sordariomycetes</taxon>
        <taxon>Sordariomycetidae</taxon>
        <taxon>Diaporthales</taxon>
        <taxon>Diaporthaceae</taxon>
        <taxon>Diaporthe</taxon>
    </lineage>
</organism>
<comment type="caution">
    <text evidence="2">The sequence shown here is derived from an EMBL/GenBank/DDBJ whole genome shotgun (WGS) entry which is preliminary data.</text>
</comment>
<reference evidence="2 3" key="1">
    <citation type="journal article" date="2024" name="IMA Fungus">
        <title>IMA Genome - F19 : A genome assembly and annotation guide to empower mycologists, including annotated draft genome sequences of Ceratocystis pirilliformis, Diaporthe australafricana, Fusarium ophioides, Paecilomyces lecythidis, and Sporothrix stenoceras.</title>
        <authorList>
            <person name="Aylward J."/>
            <person name="Wilson A.M."/>
            <person name="Visagie C.M."/>
            <person name="Spraker J."/>
            <person name="Barnes I."/>
            <person name="Buitendag C."/>
            <person name="Ceriani C."/>
            <person name="Del Mar Angel L."/>
            <person name="du Plessis D."/>
            <person name="Fuchs T."/>
            <person name="Gasser K."/>
            <person name="Kramer D."/>
            <person name="Li W."/>
            <person name="Munsamy K."/>
            <person name="Piso A."/>
            <person name="Price J.L."/>
            <person name="Sonnekus B."/>
            <person name="Thomas C."/>
            <person name="van der Nest A."/>
            <person name="van Dijk A."/>
            <person name="van Heerden A."/>
            <person name="van Vuuren N."/>
            <person name="Yilmaz N."/>
            <person name="Duong T.A."/>
            <person name="van der Merwe N.A."/>
            <person name="Wingfield M.J."/>
            <person name="Wingfield B.D."/>
        </authorList>
    </citation>
    <scope>NUCLEOTIDE SEQUENCE [LARGE SCALE GENOMIC DNA]</scope>
    <source>
        <strain evidence="2 3">CMW 18300</strain>
    </source>
</reference>
<dbReference type="EMBL" id="JAWRVE010000184">
    <property type="protein sequence ID" value="KAL1850650.1"/>
    <property type="molecule type" value="Genomic_DNA"/>
</dbReference>
<sequence>MSPGKGKAVATTPDWKDKLAMLDQEMGWDDESGSDWAESGPSKTHQSTQNEDPSGNTINDFDYAADYNAAESLDGNDTHYDVPAYLLDDDPTTTLEMQQSLWDTAVMGANKSGENDNQPEHDAGGPSEDTSSDGSAYEEDDHVPFYAEQHTNQCVELNCQEASYCYYHYGEEYHYQARCWCHAYLADPTAERNKQQRAYYETNGTVLLQDPCALLPYPQEPLPGTENVVKPIILVTTPEGENLFPHDLQEYPDPAVVRERPVSGGLPAQGGYLVPYEDEDSPDF</sequence>
<gene>
    <name evidence="2" type="ORF">Daus18300_012861</name>
</gene>
<keyword evidence="3" id="KW-1185">Reference proteome</keyword>
<evidence type="ECO:0000256" key="1">
    <source>
        <dbReference type="SAM" id="MobiDB-lite"/>
    </source>
</evidence>
<protein>
    <submittedName>
        <fullName evidence="2">Uncharacterized protein</fullName>
    </submittedName>
</protein>
<proteinExistence type="predicted"/>
<dbReference type="Proteomes" id="UP001583177">
    <property type="component" value="Unassembled WGS sequence"/>
</dbReference>
<feature type="region of interest" description="Disordered" evidence="1">
    <location>
        <begin position="1"/>
        <end position="63"/>
    </location>
</feature>
<name>A0ABR3W183_9PEZI</name>